<accession>A0ABD6CER5</accession>
<feature type="transmembrane region" description="Helical" evidence="1">
    <location>
        <begin position="123"/>
        <end position="144"/>
    </location>
</feature>
<keyword evidence="1" id="KW-0812">Transmembrane</keyword>
<dbReference type="EMBL" id="JBHUDJ010000012">
    <property type="protein sequence ID" value="MFD1588442.1"/>
    <property type="molecule type" value="Genomic_DNA"/>
</dbReference>
<protein>
    <recommendedName>
        <fullName evidence="2">DUF7979 domain-containing protein</fullName>
    </recommendedName>
</protein>
<dbReference type="Pfam" id="PF25934">
    <property type="entry name" value="DUF7979"/>
    <property type="match status" value="1"/>
</dbReference>
<proteinExistence type="predicted"/>
<dbReference type="Proteomes" id="UP001597119">
    <property type="component" value="Unassembled WGS sequence"/>
</dbReference>
<dbReference type="InterPro" id="IPR058285">
    <property type="entry name" value="DUF7979"/>
</dbReference>
<dbReference type="RefSeq" id="WP_247382133.1">
    <property type="nucleotide sequence ID" value="NZ_JALLGV010000014.1"/>
</dbReference>
<keyword evidence="1" id="KW-1133">Transmembrane helix</keyword>
<sequence>MGTDRNWGFVAGGLFFLLIAVAGWQQGGATTYVHTLQSEGDTTFNETREGHIRYTSLSAHGQRVVANTIERGEYVVDTEDETVSHFDYPTDTSDLGSGWYVIHRGESNYTLMTHKQNDGVTDFLSIVVLAATASVGLLLCYLGIAPL</sequence>
<evidence type="ECO:0000313" key="4">
    <source>
        <dbReference type="Proteomes" id="UP001597119"/>
    </source>
</evidence>
<gene>
    <name evidence="3" type="ORF">ACFR9U_15775</name>
</gene>
<keyword evidence="1" id="KW-0472">Membrane</keyword>
<dbReference type="AlphaFoldDB" id="A0ABD6CER5"/>
<evidence type="ECO:0000313" key="3">
    <source>
        <dbReference type="EMBL" id="MFD1588442.1"/>
    </source>
</evidence>
<evidence type="ECO:0000256" key="1">
    <source>
        <dbReference type="SAM" id="Phobius"/>
    </source>
</evidence>
<comment type="caution">
    <text evidence="3">The sequence shown here is derived from an EMBL/GenBank/DDBJ whole genome shotgun (WGS) entry which is preliminary data.</text>
</comment>
<feature type="domain" description="DUF7979" evidence="2">
    <location>
        <begin position="32"/>
        <end position="108"/>
    </location>
</feature>
<name>A0ABD6CER5_9EURY</name>
<feature type="transmembrane region" description="Helical" evidence="1">
    <location>
        <begin position="6"/>
        <end position="24"/>
    </location>
</feature>
<organism evidence="3 4">
    <name type="scientific">Halorientalis brevis</name>
    <dbReference type="NCBI Taxonomy" id="1126241"/>
    <lineage>
        <taxon>Archaea</taxon>
        <taxon>Methanobacteriati</taxon>
        <taxon>Methanobacteriota</taxon>
        <taxon>Stenosarchaea group</taxon>
        <taxon>Halobacteria</taxon>
        <taxon>Halobacteriales</taxon>
        <taxon>Haloarculaceae</taxon>
        <taxon>Halorientalis</taxon>
    </lineage>
</organism>
<keyword evidence="4" id="KW-1185">Reference proteome</keyword>
<evidence type="ECO:0000259" key="2">
    <source>
        <dbReference type="Pfam" id="PF25934"/>
    </source>
</evidence>
<reference evidence="3 4" key="1">
    <citation type="journal article" date="2019" name="Int. J. Syst. Evol. Microbiol.">
        <title>The Global Catalogue of Microorganisms (GCM) 10K type strain sequencing project: providing services to taxonomists for standard genome sequencing and annotation.</title>
        <authorList>
            <consortium name="The Broad Institute Genomics Platform"/>
            <consortium name="The Broad Institute Genome Sequencing Center for Infectious Disease"/>
            <person name="Wu L."/>
            <person name="Ma J."/>
        </authorList>
    </citation>
    <scope>NUCLEOTIDE SEQUENCE [LARGE SCALE GENOMIC DNA]</scope>
    <source>
        <strain evidence="3 4">CGMCC 1.12125</strain>
    </source>
</reference>